<feature type="transmembrane region" description="Helical" evidence="6">
    <location>
        <begin position="735"/>
        <end position="757"/>
    </location>
</feature>
<evidence type="ECO:0000313" key="7">
    <source>
        <dbReference type="EMBL" id="KPV78469.1"/>
    </source>
</evidence>
<sequence length="839" mass="87444">MAVSETAPQADGGSSTTVDHPPPTSSTFTFLAPTPFSFESAAVDEQSSHAGQGSSVASWEGRPPRRGSSDDCDSPRRSRKRVCRRPPFDHVQHLFPPASPPLSGPPQQQPAARSPTPSSSDEIRRPPSTSGRHSPHELAFYADSASDLSDSGEDSCGAPSQPLSDAETSGENQLRRTPPRPHTLARSTLSPIDNTRSTDSSTRHGPAPGASPSLTRARSTAPRRMSSPARTALAASLSALDLVSTSDSDSKTDSAALDEREGISSDEWEGASVEEEQVWRFEECPVGSFASTSATACVGAYLPQVGERLHLGSLAMNIIAASGNAGVYLSGPIIGWVVDRRGPQPVMVLAGACLFIGYLGLASMYNGGPDGLYAAGGLPALALGQLLTGIGGSAGLSAALKATSLSFAQTSRGTAIGIVVSGFGLSAFFYSTISRAHLVAAADPTSAFLVTLAVGCGISMFLGAVFVRPPPPTSVSPSAALYEPLASSAPHGHDALSSDDVRGLSRSRSHSPASAPPHHLADEYSLHSGIVVRDRDDEEQGGLLEADRPDYLRRRSSTPLLGKPGDDGDLRGGGGAHGAGDLDVSGWTLLRTTDFYLMFAFLGLCSGTGLMWINNLGTLVVTLSPPDAAPLDVALAQSRLVSLLSVLNCAGRLAVGFASDFFTHRAGPARFPRVYWLVVLSGVFVLSQLVAGRAERVEDLALPTAIVGAAYGMLFGSSPVVCLERFGLKFFSGNNGWLMLSPSVFANFSNLLFGAVYDAHASSLAPSPSLSSPSSSSSIDSTISSLARRAGTAPPAHRCTLGRECFATAFRATTLMSLAAVGLACWISSRRSFQPVYRS</sequence>
<feature type="transmembrane region" description="Helical" evidence="6">
    <location>
        <begin position="810"/>
        <end position="829"/>
    </location>
</feature>
<evidence type="ECO:0000256" key="3">
    <source>
        <dbReference type="ARBA" id="ARBA00022989"/>
    </source>
</evidence>
<dbReference type="SUPFAM" id="SSF103473">
    <property type="entry name" value="MFS general substrate transporter"/>
    <property type="match status" value="1"/>
</dbReference>
<feature type="transmembrane region" description="Helical" evidence="6">
    <location>
        <begin position="445"/>
        <end position="467"/>
    </location>
</feature>
<keyword evidence="4 6" id="KW-0472">Membrane</keyword>
<evidence type="ECO:0000256" key="2">
    <source>
        <dbReference type="ARBA" id="ARBA00022692"/>
    </source>
</evidence>
<keyword evidence="3 6" id="KW-1133">Transmembrane helix</keyword>
<dbReference type="RefSeq" id="XP_018274518.1">
    <property type="nucleotide sequence ID" value="XM_018415563.1"/>
</dbReference>
<feature type="transmembrane region" description="Helical" evidence="6">
    <location>
        <begin position="595"/>
        <end position="613"/>
    </location>
</feature>
<feature type="compositionally biased region" description="Polar residues" evidence="5">
    <location>
        <begin position="161"/>
        <end position="172"/>
    </location>
</feature>
<evidence type="ECO:0000256" key="4">
    <source>
        <dbReference type="ARBA" id="ARBA00023136"/>
    </source>
</evidence>
<feature type="region of interest" description="Disordered" evidence="5">
    <location>
        <begin position="554"/>
        <end position="574"/>
    </location>
</feature>
<keyword evidence="2 6" id="KW-0812">Transmembrane</keyword>
<dbReference type="PANTHER" id="PTHR21576:SF160">
    <property type="entry name" value="NODULIN-LIKE DOMAIN-CONTAINING PROTEIN"/>
    <property type="match status" value="1"/>
</dbReference>
<evidence type="ECO:0000256" key="6">
    <source>
        <dbReference type="SAM" id="Phobius"/>
    </source>
</evidence>
<dbReference type="Proteomes" id="UP000053890">
    <property type="component" value="Unassembled WGS sequence"/>
</dbReference>
<dbReference type="GO" id="GO:0000329">
    <property type="term" value="C:fungal-type vacuole membrane"/>
    <property type="evidence" value="ECO:0007669"/>
    <property type="project" value="TreeGrafter"/>
</dbReference>
<feature type="transmembrane region" description="Helical" evidence="6">
    <location>
        <begin position="674"/>
        <end position="694"/>
    </location>
</feature>
<evidence type="ECO:0000256" key="5">
    <source>
        <dbReference type="SAM" id="MobiDB-lite"/>
    </source>
</evidence>
<feature type="transmembrane region" description="Helical" evidence="6">
    <location>
        <begin position="412"/>
        <end position="433"/>
    </location>
</feature>
<dbReference type="STRING" id="578459.A0A194SCY1"/>
<feature type="compositionally biased region" description="Basic and acidic residues" evidence="5">
    <location>
        <begin position="67"/>
        <end position="76"/>
    </location>
</feature>
<dbReference type="Pfam" id="PF07690">
    <property type="entry name" value="MFS_1"/>
    <property type="match status" value="1"/>
</dbReference>
<keyword evidence="8" id="KW-1185">Reference proteome</keyword>
<dbReference type="InterPro" id="IPR011701">
    <property type="entry name" value="MFS"/>
</dbReference>
<feature type="region of interest" description="Disordered" evidence="5">
    <location>
        <begin position="489"/>
        <end position="520"/>
    </location>
</feature>
<dbReference type="PANTHER" id="PTHR21576">
    <property type="entry name" value="UNCHARACTERIZED NODULIN-LIKE PROTEIN"/>
    <property type="match status" value="1"/>
</dbReference>
<feature type="compositionally biased region" description="Low complexity" evidence="5">
    <location>
        <begin position="226"/>
        <end position="247"/>
    </location>
</feature>
<dbReference type="InterPro" id="IPR036259">
    <property type="entry name" value="MFS_trans_sf"/>
</dbReference>
<dbReference type="AlphaFoldDB" id="A0A194SCY1"/>
<evidence type="ECO:0000313" key="8">
    <source>
        <dbReference type="Proteomes" id="UP000053890"/>
    </source>
</evidence>
<dbReference type="OrthoDB" id="410267at2759"/>
<gene>
    <name evidence="7" type="ORF">RHOBADRAFT_50932</name>
</gene>
<feature type="compositionally biased region" description="Polar residues" evidence="5">
    <location>
        <begin position="48"/>
        <end position="57"/>
    </location>
</feature>
<evidence type="ECO:0008006" key="9">
    <source>
        <dbReference type="Google" id="ProtNLM"/>
    </source>
</evidence>
<reference evidence="7 8" key="1">
    <citation type="journal article" date="2015" name="Front. Microbiol.">
        <title>Genome sequence of the plant growth promoting endophytic yeast Rhodotorula graminis WP1.</title>
        <authorList>
            <person name="Firrincieli A."/>
            <person name="Otillar R."/>
            <person name="Salamov A."/>
            <person name="Schmutz J."/>
            <person name="Khan Z."/>
            <person name="Redman R.S."/>
            <person name="Fleck N.D."/>
            <person name="Lindquist E."/>
            <person name="Grigoriev I.V."/>
            <person name="Doty S.L."/>
        </authorList>
    </citation>
    <scope>NUCLEOTIDE SEQUENCE [LARGE SCALE GENOMIC DNA]</scope>
    <source>
        <strain evidence="7 8">WP1</strain>
    </source>
</reference>
<accession>A0A194SCY1</accession>
<feature type="compositionally biased region" description="Pro residues" evidence="5">
    <location>
        <begin position="97"/>
        <end position="108"/>
    </location>
</feature>
<feature type="region of interest" description="Disordered" evidence="5">
    <location>
        <begin position="1"/>
        <end position="269"/>
    </location>
</feature>
<feature type="transmembrane region" description="Helical" evidence="6">
    <location>
        <begin position="345"/>
        <end position="365"/>
    </location>
</feature>
<feature type="transmembrane region" description="Helical" evidence="6">
    <location>
        <begin position="314"/>
        <end position="338"/>
    </location>
</feature>
<comment type="subcellular location">
    <subcellularLocation>
        <location evidence="1">Membrane</location>
        <topology evidence="1">Multi-pass membrane protein</topology>
    </subcellularLocation>
</comment>
<organism evidence="7 8">
    <name type="scientific">Rhodotorula graminis (strain WP1)</name>
    <dbReference type="NCBI Taxonomy" id="578459"/>
    <lineage>
        <taxon>Eukaryota</taxon>
        <taxon>Fungi</taxon>
        <taxon>Dikarya</taxon>
        <taxon>Basidiomycota</taxon>
        <taxon>Pucciniomycotina</taxon>
        <taxon>Microbotryomycetes</taxon>
        <taxon>Sporidiobolales</taxon>
        <taxon>Sporidiobolaceae</taxon>
        <taxon>Rhodotorula</taxon>
    </lineage>
</organism>
<feature type="compositionally biased region" description="Low complexity" evidence="5">
    <location>
        <begin position="504"/>
        <end position="518"/>
    </location>
</feature>
<feature type="transmembrane region" description="Helical" evidence="6">
    <location>
        <begin position="640"/>
        <end position="662"/>
    </location>
</feature>
<feature type="compositionally biased region" description="Polar residues" evidence="5">
    <location>
        <begin position="185"/>
        <end position="200"/>
    </location>
</feature>
<dbReference type="EMBL" id="KQ474073">
    <property type="protein sequence ID" value="KPV78469.1"/>
    <property type="molecule type" value="Genomic_DNA"/>
</dbReference>
<name>A0A194SCY1_RHOGW</name>
<feature type="transmembrane region" description="Helical" evidence="6">
    <location>
        <begin position="377"/>
        <end position="400"/>
    </location>
</feature>
<dbReference type="GO" id="GO:0022857">
    <property type="term" value="F:transmembrane transporter activity"/>
    <property type="evidence" value="ECO:0007669"/>
    <property type="project" value="InterPro"/>
</dbReference>
<evidence type="ECO:0000256" key="1">
    <source>
        <dbReference type="ARBA" id="ARBA00004141"/>
    </source>
</evidence>
<feature type="transmembrane region" description="Helical" evidence="6">
    <location>
        <begin position="700"/>
        <end position="723"/>
    </location>
</feature>
<feature type="compositionally biased region" description="Basic and acidic residues" evidence="5">
    <location>
        <begin position="248"/>
        <end position="263"/>
    </location>
</feature>
<protein>
    <recommendedName>
        <fullName evidence="9">Nodulin-like domain-containing protein</fullName>
    </recommendedName>
</protein>
<dbReference type="Gene3D" id="1.20.1250.20">
    <property type="entry name" value="MFS general substrate transporter like domains"/>
    <property type="match status" value="1"/>
</dbReference>
<dbReference type="GeneID" id="28976011"/>
<feature type="compositionally biased region" description="Basic and acidic residues" evidence="5">
    <location>
        <begin position="491"/>
        <end position="503"/>
    </location>
</feature>
<proteinExistence type="predicted"/>